<evidence type="ECO:0000313" key="7">
    <source>
        <dbReference type="Proteomes" id="UP000053259"/>
    </source>
</evidence>
<evidence type="ECO:0000256" key="2">
    <source>
        <dbReference type="ARBA" id="ARBA00022630"/>
    </source>
</evidence>
<evidence type="ECO:0000256" key="1">
    <source>
        <dbReference type="ARBA" id="ARBA00001974"/>
    </source>
</evidence>
<dbReference type="AlphaFoldDB" id="A0A0D1Y1Q1"/>
<keyword evidence="4" id="KW-0560">Oxidoreductase</keyword>
<dbReference type="Gene3D" id="3.50.50.60">
    <property type="entry name" value="FAD/NAD(P)-binding domain"/>
    <property type="match status" value="2"/>
</dbReference>
<dbReference type="InterPro" id="IPR051820">
    <property type="entry name" value="FAD-binding_MO"/>
</dbReference>
<name>A0A0D1Y1Q1_9PEZI</name>
<dbReference type="Proteomes" id="UP000053259">
    <property type="component" value="Unassembled WGS sequence"/>
</dbReference>
<dbReference type="InterPro" id="IPR020946">
    <property type="entry name" value="Flavin_mOase-like"/>
</dbReference>
<keyword evidence="7" id="KW-1185">Reference proteome</keyword>
<dbReference type="GO" id="GO:0004499">
    <property type="term" value="F:N,N-dimethylaniline monooxygenase activity"/>
    <property type="evidence" value="ECO:0007669"/>
    <property type="project" value="InterPro"/>
</dbReference>
<reference evidence="6 7" key="1">
    <citation type="submission" date="2015-01" db="EMBL/GenBank/DDBJ databases">
        <title>The Genome Sequence of Ochroconis gallopava CBS43764.</title>
        <authorList>
            <consortium name="The Broad Institute Genomics Platform"/>
            <person name="Cuomo C."/>
            <person name="de Hoog S."/>
            <person name="Gorbushina A."/>
            <person name="Stielow B."/>
            <person name="Teixiera M."/>
            <person name="Abouelleil A."/>
            <person name="Chapman S.B."/>
            <person name="Priest M."/>
            <person name="Young S.K."/>
            <person name="Wortman J."/>
            <person name="Nusbaum C."/>
            <person name="Birren B."/>
        </authorList>
    </citation>
    <scope>NUCLEOTIDE SEQUENCE [LARGE SCALE GENOMIC DNA]</scope>
    <source>
        <strain evidence="6 7">CBS 43764</strain>
    </source>
</reference>
<dbReference type="GO" id="GO:0050660">
    <property type="term" value="F:flavin adenine dinucleotide binding"/>
    <property type="evidence" value="ECO:0007669"/>
    <property type="project" value="InterPro"/>
</dbReference>
<protein>
    <recommendedName>
        <fullName evidence="8">FAD/NAD(P)-binding domain-containing protein</fullName>
    </recommendedName>
</protein>
<gene>
    <name evidence="6" type="ORF">PV09_00884</name>
</gene>
<evidence type="ECO:0000256" key="3">
    <source>
        <dbReference type="ARBA" id="ARBA00022827"/>
    </source>
</evidence>
<dbReference type="HOGENOM" id="CLU_032067_2_0_1"/>
<dbReference type="GeneID" id="27308857"/>
<dbReference type="InParanoid" id="A0A0D1Y1Q1"/>
<dbReference type="Pfam" id="PF00743">
    <property type="entry name" value="FMO-like"/>
    <property type="match status" value="1"/>
</dbReference>
<evidence type="ECO:0000313" key="6">
    <source>
        <dbReference type="EMBL" id="KIW08976.1"/>
    </source>
</evidence>
<dbReference type="RefSeq" id="XP_016218845.1">
    <property type="nucleotide sequence ID" value="XM_016353692.1"/>
</dbReference>
<evidence type="ECO:0000256" key="4">
    <source>
        <dbReference type="ARBA" id="ARBA00023002"/>
    </source>
</evidence>
<evidence type="ECO:0000256" key="5">
    <source>
        <dbReference type="ARBA" id="ARBA00023033"/>
    </source>
</evidence>
<keyword evidence="5" id="KW-0503">Monooxygenase</keyword>
<dbReference type="VEuPathDB" id="FungiDB:PV09_00884"/>
<dbReference type="InterPro" id="IPR036188">
    <property type="entry name" value="FAD/NAD-bd_sf"/>
</dbReference>
<dbReference type="STRING" id="253628.A0A0D1Y1Q1"/>
<comment type="cofactor">
    <cofactor evidence="1">
        <name>FAD</name>
        <dbReference type="ChEBI" id="CHEBI:57692"/>
    </cofactor>
</comment>
<dbReference type="GO" id="GO:0050661">
    <property type="term" value="F:NADP binding"/>
    <property type="evidence" value="ECO:0007669"/>
    <property type="project" value="InterPro"/>
</dbReference>
<dbReference type="OrthoDB" id="66881at2759"/>
<sequence>MNGHAGMLPEYDVIIVGSGISGINFAQRIQTYCPPGTTYTILEARSDMGGTWNFFKYPGLRSDSDLHTFGFPWRPWKENHPIASGEAIMKYMRESAASEGIDKKIRYNHKVKSAEWSSEALKWTLHVEVHGHEHLVRGRFLILGTGYYDYETPMKTVIPGLERFQGKVIHPQFWPEDYDYSNKRIAIIGSGATAVTIFPVLAKTAQHVTIIQRSPSYIMSLPSKDALGSIYHAALPGSWASWIDRMRFLLVPYAFFYFCRYFPNVARRLLAYATKKQLPPHIPFDPHFVPSYNPWEQRLCLCPDGDFYKALRKGNCDLVTGTIKTVTEKGILMDSGETLNFDTIVTATGLKIHLAGGINFIVDGKPLHLPEKFMWKGVMLQDLPNACCVIGYTNASWTLGAEATAQMFCRLYNYMKSNGYLAAVPRLENPEAMPATPMLNLNSTYIQNALSAIPKSGATGQWKPRKNYFSDLREAKSGDITTDLQFYRAGSSFVAANGNADRKLANGHI</sequence>
<proteinExistence type="predicted"/>
<dbReference type="SUPFAM" id="SSF51905">
    <property type="entry name" value="FAD/NAD(P)-binding domain"/>
    <property type="match status" value="2"/>
</dbReference>
<keyword evidence="3" id="KW-0274">FAD</keyword>
<dbReference type="EMBL" id="KN847530">
    <property type="protein sequence ID" value="KIW08976.1"/>
    <property type="molecule type" value="Genomic_DNA"/>
</dbReference>
<accession>A0A0D1Y1Q1</accession>
<evidence type="ECO:0008006" key="8">
    <source>
        <dbReference type="Google" id="ProtNLM"/>
    </source>
</evidence>
<dbReference type="PANTHER" id="PTHR43872:SF1">
    <property type="entry name" value="MONOOXYGENASE, PUTATIVE (AFU_ORTHOLOGUE AFUA_8G02570)-RELATED"/>
    <property type="match status" value="1"/>
</dbReference>
<dbReference type="PANTHER" id="PTHR43872">
    <property type="entry name" value="MONOOXYGENASE, PUTATIVE (AFU_ORTHOLOGUE AFUA_8G02570)-RELATED"/>
    <property type="match status" value="1"/>
</dbReference>
<organism evidence="6 7">
    <name type="scientific">Verruconis gallopava</name>
    <dbReference type="NCBI Taxonomy" id="253628"/>
    <lineage>
        <taxon>Eukaryota</taxon>
        <taxon>Fungi</taxon>
        <taxon>Dikarya</taxon>
        <taxon>Ascomycota</taxon>
        <taxon>Pezizomycotina</taxon>
        <taxon>Dothideomycetes</taxon>
        <taxon>Pleosporomycetidae</taxon>
        <taxon>Venturiales</taxon>
        <taxon>Sympoventuriaceae</taxon>
        <taxon>Verruconis</taxon>
    </lineage>
</organism>
<keyword evidence="2" id="KW-0285">Flavoprotein</keyword>